<name>A0A662Z2B5_9STAP</name>
<keyword evidence="1" id="KW-0732">Signal</keyword>
<gene>
    <name evidence="2" type="ORF">SAMN05192557_0052</name>
</gene>
<dbReference type="InterPro" id="IPR036785">
    <property type="entry name" value="YkyA-like_sf"/>
</dbReference>
<evidence type="ECO:0000313" key="2">
    <source>
        <dbReference type="EMBL" id="SEV80062.1"/>
    </source>
</evidence>
<dbReference type="EMBL" id="FOIT01000001">
    <property type="protein sequence ID" value="SEV80062.1"/>
    <property type="molecule type" value="Genomic_DNA"/>
</dbReference>
<dbReference type="RefSeq" id="WP_091472601.1">
    <property type="nucleotide sequence ID" value="NZ_FOIT01000001.1"/>
</dbReference>
<dbReference type="Pfam" id="PF10368">
    <property type="entry name" value="YkyA"/>
    <property type="match status" value="1"/>
</dbReference>
<keyword evidence="2" id="KW-0449">Lipoprotein</keyword>
<protein>
    <submittedName>
        <fullName evidence="2">Cell-wall binding lipoprotein</fullName>
    </submittedName>
</protein>
<dbReference type="InterPro" id="IPR019454">
    <property type="entry name" value="Lipoprot_YkyA-like"/>
</dbReference>
<feature type="signal peptide" evidence="1">
    <location>
        <begin position="1"/>
        <end position="19"/>
    </location>
</feature>
<dbReference type="Proteomes" id="UP000243605">
    <property type="component" value="Unassembled WGS sequence"/>
</dbReference>
<keyword evidence="3" id="KW-1185">Reference proteome</keyword>
<proteinExistence type="predicted"/>
<reference evidence="2 3" key="1">
    <citation type="submission" date="2016-10" db="EMBL/GenBank/DDBJ databases">
        <authorList>
            <person name="Varghese N."/>
            <person name="Submissions S."/>
        </authorList>
    </citation>
    <scope>NUCLEOTIDE SEQUENCE [LARGE SCALE GENOMIC DNA]</scope>
    <source>
        <strain evidence="2 3">IBRC-M10081</strain>
    </source>
</reference>
<dbReference type="Gene3D" id="1.20.120.570">
    <property type="entry name" value="YkyA-like"/>
    <property type="match status" value="1"/>
</dbReference>
<dbReference type="PROSITE" id="PS51257">
    <property type="entry name" value="PROKAR_LIPOPROTEIN"/>
    <property type="match status" value="1"/>
</dbReference>
<dbReference type="AlphaFoldDB" id="A0A662Z2B5"/>
<evidence type="ECO:0000256" key="1">
    <source>
        <dbReference type="SAM" id="SignalP"/>
    </source>
</evidence>
<dbReference type="OrthoDB" id="2389316at2"/>
<dbReference type="SUPFAM" id="SSF140423">
    <property type="entry name" value="MW0975(SA0943)-like"/>
    <property type="match status" value="1"/>
</dbReference>
<feature type="chain" id="PRO_5038896371" evidence="1">
    <location>
        <begin position="20"/>
        <end position="228"/>
    </location>
</feature>
<accession>A0A662Z2B5</accession>
<sequence>MKKLVLLFSMMLVFIAACSERPESTNNTLSENAQSFSPHGAAYDNFVDFYNEMQDALGEELELGDIYTRFDELEEEKREIQDGLVDVTGEELADAADELLSIADAREETLDDEGAVFDEIERMFKDAQETLDTVMTRGYSTQGDELMEVATERLEAQRAILDGKYEIVERERALYELFASDESTQEDIDEQSSAVSDAYIEVGALSDELGEKSDALNETLESLYEFMN</sequence>
<evidence type="ECO:0000313" key="3">
    <source>
        <dbReference type="Proteomes" id="UP000243605"/>
    </source>
</evidence>
<organism evidence="2 3">
    <name type="scientific">Aliicoccus persicus</name>
    <dbReference type="NCBI Taxonomy" id="930138"/>
    <lineage>
        <taxon>Bacteria</taxon>
        <taxon>Bacillati</taxon>
        <taxon>Bacillota</taxon>
        <taxon>Bacilli</taxon>
        <taxon>Bacillales</taxon>
        <taxon>Staphylococcaceae</taxon>
        <taxon>Aliicoccus</taxon>
    </lineage>
</organism>